<dbReference type="PANTHER" id="PTHR31805:SF14">
    <property type="entry name" value="RECEPTOR-LIKE KINASE, PUTATIVE (DUF1421)-RELATED"/>
    <property type="match status" value="1"/>
</dbReference>
<dbReference type="Pfam" id="PF07223">
    <property type="entry name" value="DUF1421"/>
    <property type="match status" value="1"/>
</dbReference>
<feature type="region of interest" description="Disordered" evidence="1">
    <location>
        <begin position="39"/>
        <end position="75"/>
    </location>
</feature>
<feature type="region of interest" description="Disordered" evidence="1">
    <location>
        <begin position="261"/>
        <end position="493"/>
    </location>
</feature>
<organism evidence="3">
    <name type="scientific">Glycine soja</name>
    <name type="common">Wild soybean</name>
    <dbReference type="NCBI Taxonomy" id="3848"/>
    <lineage>
        <taxon>Eukaryota</taxon>
        <taxon>Viridiplantae</taxon>
        <taxon>Streptophyta</taxon>
        <taxon>Embryophyta</taxon>
        <taxon>Tracheophyta</taxon>
        <taxon>Spermatophyta</taxon>
        <taxon>Magnoliopsida</taxon>
        <taxon>eudicotyledons</taxon>
        <taxon>Gunneridae</taxon>
        <taxon>Pentapetalae</taxon>
        <taxon>rosids</taxon>
        <taxon>fabids</taxon>
        <taxon>Fabales</taxon>
        <taxon>Fabaceae</taxon>
        <taxon>Papilionoideae</taxon>
        <taxon>50 kb inversion clade</taxon>
        <taxon>NPAAA clade</taxon>
        <taxon>indigoferoid/millettioid clade</taxon>
        <taxon>Phaseoleae</taxon>
        <taxon>Glycine</taxon>
        <taxon>Glycine subgen. Soja</taxon>
    </lineage>
</organism>
<evidence type="ECO:0000313" key="3">
    <source>
        <dbReference type="EMBL" id="KHN19672.1"/>
    </source>
</evidence>
<name>A0A0B2QIS6_GLYSO</name>
<evidence type="ECO:0000313" key="5">
    <source>
        <dbReference type="Proteomes" id="UP000289340"/>
    </source>
</evidence>
<dbReference type="EMBL" id="QZWG01000019">
    <property type="protein sequence ID" value="RZB45822.1"/>
    <property type="molecule type" value="Genomic_DNA"/>
</dbReference>
<proteinExistence type="predicted"/>
<dbReference type="AlphaFoldDB" id="A0A0B2QIS6"/>
<feature type="compositionally biased region" description="Pro residues" evidence="1">
    <location>
        <begin position="279"/>
        <end position="300"/>
    </location>
</feature>
<reference evidence="3" key="1">
    <citation type="submission" date="2014-07" db="EMBL/GenBank/DDBJ databases">
        <title>Identification of a novel salt tolerance gene in wild soybean by whole-genome sequencing.</title>
        <authorList>
            <person name="Lam H.-M."/>
            <person name="Qi X."/>
            <person name="Li M.-W."/>
            <person name="Liu X."/>
            <person name="Xie M."/>
            <person name="Ni M."/>
            <person name="Xu X."/>
        </authorList>
    </citation>
    <scope>NUCLEOTIDE SEQUENCE [LARGE SCALE GENOMIC DNA]</scope>
    <source>
        <tissue evidence="3">Root</tissue>
    </source>
</reference>
<feature type="domain" description="DUF1421" evidence="2">
    <location>
        <begin position="523"/>
        <end position="566"/>
    </location>
</feature>
<sequence>MNTTPFMDKQIMDLTHAHGSSSSSSTTQLQSKDFIDLMKEPPQNQHNHHHHHLEDEDEEEKASRGNGISKDDIVPSYDFQPIRPLAASNSNNFDSAAFSRPWNSDSNSNASPPILKNYNSLDSMEPAKVIVEKDQSAFDATMLSEIDRTVKKHMENMLHVLEGVSARLTQLETRTHHLENSVDDLKVSVGNSHGSTDGKLRQMENSLREVQSGVQTIKDKQDIVQAQLQLAKLEVSKTDPQSETQTSTITDPVQQAAFAPGQTQPQLPTPANLPQSIPIVPPPNAPPQPSPQQGLPPPVHLPNQFPQNQIPAAPQRDQYFPPPVQSQETPNQQYQLPLSQQPHAQPGAPPHQQYQQIPHPQYPQPAPHLPQQQPPSHPSMNPPQLQSSLGHHVEEPPYPPQNYPPNVRQPPSQSPTGPPPPQQFYGTPPHAYEPPSSRSGSGYSSGYGTLSGPAEQYRYGGPPQYAGTPALKPQQLPTASVAPSGGSGYPQLPTARVLPQAIPTASAVSGGSGSAGTGGRVSVDDVVDKVSTMGFPRDHVRATVRKLTENGQSVDLNAVLDKLMNDGEVQPPRGWFGR</sequence>
<dbReference type="Proteomes" id="UP000289340">
    <property type="component" value="Chromosome 19"/>
</dbReference>
<protein>
    <recommendedName>
        <fullName evidence="2">DUF1421 domain-containing protein</fullName>
    </recommendedName>
</protein>
<accession>A0A0B2QIS6</accession>
<evidence type="ECO:0000313" key="4">
    <source>
        <dbReference type="EMBL" id="RZB45822.1"/>
    </source>
</evidence>
<feature type="compositionally biased region" description="Low complexity" evidence="1">
    <location>
        <begin position="436"/>
        <end position="452"/>
    </location>
</feature>
<evidence type="ECO:0000256" key="1">
    <source>
        <dbReference type="SAM" id="MobiDB-lite"/>
    </source>
</evidence>
<dbReference type="EMBL" id="KN658809">
    <property type="protein sequence ID" value="KHN19672.1"/>
    <property type="molecule type" value="Genomic_DNA"/>
</dbReference>
<dbReference type="Proteomes" id="UP000053555">
    <property type="component" value="Unassembled WGS sequence"/>
</dbReference>
<reference evidence="4 5" key="2">
    <citation type="submission" date="2018-09" db="EMBL/GenBank/DDBJ databases">
        <title>A high-quality reference genome of wild soybean provides a powerful tool to mine soybean genomes.</title>
        <authorList>
            <person name="Xie M."/>
            <person name="Chung C.Y.L."/>
            <person name="Li M.-W."/>
            <person name="Wong F.-L."/>
            <person name="Chan T.-F."/>
            <person name="Lam H.-M."/>
        </authorList>
    </citation>
    <scope>NUCLEOTIDE SEQUENCE [LARGE SCALE GENOMIC DNA]</scope>
    <source>
        <strain evidence="5">cv. W05</strain>
        <tissue evidence="4">Hypocotyl of etiolated seedlings</tissue>
    </source>
</reference>
<evidence type="ECO:0000259" key="2">
    <source>
        <dbReference type="Pfam" id="PF07223"/>
    </source>
</evidence>
<feature type="compositionally biased region" description="Pro residues" evidence="1">
    <location>
        <begin position="412"/>
        <end position="422"/>
    </location>
</feature>
<feature type="compositionally biased region" description="Polar residues" evidence="1">
    <location>
        <begin position="325"/>
        <end position="339"/>
    </location>
</feature>
<dbReference type="Gramene" id="XM_028362395.1">
    <property type="protein sequence ID" value="XP_028218196.1"/>
    <property type="gene ID" value="LOC114400113"/>
</dbReference>
<feature type="compositionally biased region" description="Pro residues" evidence="1">
    <location>
        <begin position="360"/>
        <end position="381"/>
    </location>
</feature>
<keyword evidence="5" id="KW-1185">Reference proteome</keyword>
<dbReference type="PANTHER" id="PTHR31805">
    <property type="entry name" value="RECEPTOR-LIKE KINASE, PUTATIVE (DUF1421)-RELATED"/>
    <property type="match status" value="1"/>
</dbReference>
<gene>
    <name evidence="4" type="ORF">D0Y65_050049</name>
    <name evidence="3" type="ORF">glysoja_037174</name>
</gene>
<dbReference type="InterPro" id="IPR010820">
    <property type="entry name" value="DUF1421"/>
</dbReference>
<feature type="compositionally biased region" description="Low complexity" evidence="1">
    <location>
        <begin position="340"/>
        <end position="359"/>
    </location>
</feature>